<dbReference type="EMBL" id="ACGU01000014">
    <property type="protein sequence ID" value="EEJ72856.1"/>
    <property type="molecule type" value="Genomic_DNA"/>
</dbReference>
<feature type="chain" id="PRO_5038674041" description="Lipoprotein" evidence="1">
    <location>
        <begin position="21"/>
        <end position="118"/>
    </location>
</feature>
<dbReference type="eggNOG" id="ENOG50309I3">
    <property type="taxonomic scope" value="Bacteria"/>
</dbReference>
<evidence type="ECO:0000256" key="1">
    <source>
        <dbReference type="SAM" id="SignalP"/>
    </source>
</evidence>
<organism evidence="2 3">
    <name type="scientific">Lactobacillus ultunensis DSM 16047</name>
    <dbReference type="NCBI Taxonomy" id="525365"/>
    <lineage>
        <taxon>Bacteria</taxon>
        <taxon>Bacillati</taxon>
        <taxon>Bacillota</taxon>
        <taxon>Bacilli</taxon>
        <taxon>Lactobacillales</taxon>
        <taxon>Lactobacillaceae</taxon>
        <taxon>Lactobacillus</taxon>
    </lineage>
</organism>
<evidence type="ECO:0000313" key="2">
    <source>
        <dbReference type="EMBL" id="EEJ72856.1"/>
    </source>
</evidence>
<comment type="caution">
    <text evidence="2">The sequence shown here is derived from an EMBL/GenBank/DDBJ whole genome shotgun (WGS) entry which is preliminary data.</text>
</comment>
<keyword evidence="3" id="KW-1185">Reference proteome</keyword>
<dbReference type="Proteomes" id="UP000005583">
    <property type="component" value="Unassembled WGS sequence"/>
</dbReference>
<protein>
    <recommendedName>
        <fullName evidence="4">Lipoprotein</fullName>
    </recommendedName>
</protein>
<name>C2EKQ9_9LACO</name>
<feature type="signal peptide" evidence="1">
    <location>
        <begin position="1"/>
        <end position="20"/>
    </location>
</feature>
<dbReference type="PATRIC" id="fig|525365.8.peg.74"/>
<dbReference type="PROSITE" id="PS51257">
    <property type="entry name" value="PROKAR_LIPOPROTEIN"/>
    <property type="match status" value="1"/>
</dbReference>
<sequence>MSRKLLAIIFVSVAALGLSACNQKSYLKHNRISNAQSQMSQKLAINKLSDSEKASAITIYAAMRYKKAWQNVYHRAISNRLLVATKNQTGFKNVKGKQYIYQVSGNSKESTTFYTIDD</sequence>
<gene>
    <name evidence="2" type="ORF">HMPREF0548_0317</name>
</gene>
<accession>C2EKQ9</accession>
<proteinExistence type="predicted"/>
<dbReference type="HOGENOM" id="CLU_2070131_0_0_9"/>
<dbReference type="AlphaFoldDB" id="C2EKQ9"/>
<keyword evidence="1" id="KW-0732">Signal</keyword>
<evidence type="ECO:0008006" key="4">
    <source>
        <dbReference type="Google" id="ProtNLM"/>
    </source>
</evidence>
<evidence type="ECO:0000313" key="3">
    <source>
        <dbReference type="Proteomes" id="UP000005583"/>
    </source>
</evidence>
<reference evidence="2 3" key="1">
    <citation type="submission" date="2009-01" db="EMBL/GenBank/DDBJ databases">
        <authorList>
            <person name="Qin X."/>
            <person name="Bachman B."/>
            <person name="Battles P."/>
            <person name="Bell A."/>
            <person name="Bess C."/>
            <person name="Bickham C."/>
            <person name="Chaboub L."/>
            <person name="Chen D."/>
            <person name="Coyle M."/>
            <person name="Deiros D.R."/>
            <person name="Dinh H."/>
            <person name="Forbes L."/>
            <person name="Fowler G."/>
            <person name="Francisco L."/>
            <person name="Fu Q."/>
            <person name="Gubbala S."/>
            <person name="Hale W."/>
            <person name="Han Y."/>
            <person name="Hemphill L."/>
            <person name="Highlander S.K."/>
            <person name="Hirani K."/>
            <person name="Hogues M."/>
            <person name="Jackson L."/>
            <person name="Jakkamsetti A."/>
            <person name="Javaid M."/>
            <person name="Jiang H."/>
            <person name="Korchina V."/>
            <person name="Kovar C."/>
            <person name="Lara F."/>
            <person name="Lee S."/>
            <person name="Mata R."/>
            <person name="Mathew T."/>
            <person name="Moen C."/>
            <person name="Morales K."/>
            <person name="Munidasa M."/>
            <person name="Nazareth L."/>
            <person name="Ngo R."/>
            <person name="Nguyen L."/>
            <person name="Okwuonu G."/>
            <person name="Ongeri F."/>
            <person name="Patil S."/>
            <person name="Petrosino J."/>
            <person name="Pham C."/>
            <person name="Pham P."/>
            <person name="Pu L.-L."/>
            <person name="Puazo M."/>
            <person name="Raj R."/>
            <person name="Reid J."/>
            <person name="Rouhana J."/>
            <person name="Saada N."/>
            <person name="Shang Y."/>
            <person name="Simmons D."/>
            <person name="Thornton R."/>
            <person name="Warren J."/>
            <person name="Weissenberger G."/>
            <person name="Zhang J."/>
            <person name="Zhang L."/>
            <person name="Zhou C."/>
            <person name="Zhu D."/>
            <person name="Muzny D."/>
            <person name="Worley K."/>
            <person name="Gibbs R."/>
        </authorList>
    </citation>
    <scope>NUCLEOTIDE SEQUENCE [LARGE SCALE GENOMIC DNA]</scope>
    <source>
        <strain evidence="2 3">DSM 16047</strain>
    </source>
</reference>